<evidence type="ECO:0000256" key="1">
    <source>
        <dbReference type="PROSITE-ProRule" id="PRU00175"/>
    </source>
</evidence>
<dbReference type="PANTHER" id="PTHR22765">
    <property type="entry name" value="RING FINGER AND PROTEASE ASSOCIATED DOMAIN-CONTAINING"/>
    <property type="match status" value="1"/>
</dbReference>
<keyword evidence="3" id="KW-1133">Transmembrane helix</keyword>
<gene>
    <name evidence="5" type="ORF">CEURO_LOCUS8305</name>
</gene>
<dbReference type="GO" id="GO:0006511">
    <property type="term" value="P:ubiquitin-dependent protein catabolic process"/>
    <property type="evidence" value="ECO:0007669"/>
    <property type="project" value="TreeGrafter"/>
</dbReference>
<keyword evidence="1" id="KW-0479">Metal-binding</keyword>
<feature type="coiled-coil region" evidence="2">
    <location>
        <begin position="136"/>
        <end position="233"/>
    </location>
</feature>
<keyword evidence="3" id="KW-0812">Transmembrane</keyword>
<dbReference type="Gene3D" id="3.30.40.10">
    <property type="entry name" value="Zinc/RING finger domain, C3HC4 (zinc finger)"/>
    <property type="match status" value="1"/>
</dbReference>
<dbReference type="PANTHER" id="PTHR22765:SF272">
    <property type="entry name" value="E3 UBIQUITIN-PROTEIN LIGASE PRAJA-2"/>
    <property type="match status" value="1"/>
</dbReference>
<dbReference type="EMBL" id="CAMAPE010000015">
    <property type="protein sequence ID" value="CAH9082494.1"/>
    <property type="molecule type" value="Genomic_DNA"/>
</dbReference>
<keyword evidence="3" id="KW-0472">Membrane</keyword>
<reference evidence="5" key="1">
    <citation type="submission" date="2022-07" db="EMBL/GenBank/DDBJ databases">
        <authorList>
            <person name="Macas J."/>
            <person name="Novak P."/>
            <person name="Neumann P."/>
        </authorList>
    </citation>
    <scope>NUCLEOTIDE SEQUENCE</scope>
</reference>
<comment type="caution">
    <text evidence="5">The sequence shown here is derived from an EMBL/GenBank/DDBJ whole genome shotgun (WGS) entry which is preliminary data.</text>
</comment>
<dbReference type="InterPro" id="IPR013083">
    <property type="entry name" value="Znf_RING/FYVE/PHD"/>
</dbReference>
<dbReference type="InterPro" id="IPR001841">
    <property type="entry name" value="Znf_RING"/>
</dbReference>
<organism evidence="5 6">
    <name type="scientific">Cuscuta europaea</name>
    <name type="common">European dodder</name>
    <dbReference type="NCBI Taxonomy" id="41803"/>
    <lineage>
        <taxon>Eukaryota</taxon>
        <taxon>Viridiplantae</taxon>
        <taxon>Streptophyta</taxon>
        <taxon>Embryophyta</taxon>
        <taxon>Tracheophyta</taxon>
        <taxon>Spermatophyta</taxon>
        <taxon>Magnoliopsida</taxon>
        <taxon>eudicotyledons</taxon>
        <taxon>Gunneridae</taxon>
        <taxon>Pentapetalae</taxon>
        <taxon>asterids</taxon>
        <taxon>lamiids</taxon>
        <taxon>Solanales</taxon>
        <taxon>Convolvulaceae</taxon>
        <taxon>Cuscuteae</taxon>
        <taxon>Cuscuta</taxon>
        <taxon>Cuscuta subgen. Cuscuta</taxon>
    </lineage>
</organism>
<proteinExistence type="predicted"/>
<evidence type="ECO:0000259" key="4">
    <source>
        <dbReference type="PROSITE" id="PS50089"/>
    </source>
</evidence>
<dbReference type="InterPro" id="IPR051826">
    <property type="entry name" value="E3_ubiquitin-ligase_domain"/>
</dbReference>
<dbReference type="PROSITE" id="PS50089">
    <property type="entry name" value="ZF_RING_2"/>
    <property type="match status" value="1"/>
</dbReference>
<keyword evidence="1" id="KW-0862">Zinc</keyword>
<sequence length="263" mass="31097">MYQIRGMIFQPTEHLFGIVTGSPAAAGLPPLDHLDIQLILPLFERITGYSISFTSVIATLRMVKVLESHLREQSKCPICLGEFGAGEDACELPCKHIYHRECVVPWLRRRNICPVCRQPATSTSISVCDRDEFVCARELELERARERESVRARERERELEHARERERELERAHERELELERAHERESARARERELELERAHARERERELERARERERELGRALKLELERKQNQNIIIFIKFSVLTLYVLCVYFIVRKLRNDSK</sequence>
<dbReference type="Proteomes" id="UP001152484">
    <property type="component" value="Unassembled WGS sequence"/>
</dbReference>
<accession>A0A9P0YZ29</accession>
<evidence type="ECO:0000313" key="5">
    <source>
        <dbReference type="EMBL" id="CAH9082494.1"/>
    </source>
</evidence>
<feature type="transmembrane region" description="Helical" evidence="3">
    <location>
        <begin position="235"/>
        <end position="255"/>
    </location>
</feature>
<dbReference type="SMART" id="SM00184">
    <property type="entry name" value="RING"/>
    <property type="match status" value="1"/>
</dbReference>
<keyword evidence="2" id="KW-0175">Coiled coil</keyword>
<dbReference type="Pfam" id="PF13639">
    <property type="entry name" value="zf-RING_2"/>
    <property type="match status" value="1"/>
</dbReference>
<dbReference type="OrthoDB" id="4348522at2759"/>
<protein>
    <recommendedName>
        <fullName evidence="4">RING-type domain-containing protein</fullName>
    </recommendedName>
</protein>
<feature type="domain" description="RING-type" evidence="4">
    <location>
        <begin position="76"/>
        <end position="117"/>
    </location>
</feature>
<dbReference type="CDD" id="cd16454">
    <property type="entry name" value="RING-H2_PA-TM-RING"/>
    <property type="match status" value="1"/>
</dbReference>
<evidence type="ECO:0000313" key="6">
    <source>
        <dbReference type="Proteomes" id="UP001152484"/>
    </source>
</evidence>
<keyword evidence="6" id="KW-1185">Reference proteome</keyword>
<evidence type="ECO:0000256" key="2">
    <source>
        <dbReference type="SAM" id="Coils"/>
    </source>
</evidence>
<dbReference type="GO" id="GO:0008270">
    <property type="term" value="F:zinc ion binding"/>
    <property type="evidence" value="ECO:0007669"/>
    <property type="project" value="UniProtKB-KW"/>
</dbReference>
<dbReference type="AlphaFoldDB" id="A0A9P0YZ29"/>
<keyword evidence="1" id="KW-0863">Zinc-finger</keyword>
<evidence type="ECO:0000256" key="3">
    <source>
        <dbReference type="SAM" id="Phobius"/>
    </source>
</evidence>
<dbReference type="SUPFAM" id="SSF57850">
    <property type="entry name" value="RING/U-box"/>
    <property type="match status" value="1"/>
</dbReference>
<dbReference type="GO" id="GO:0061630">
    <property type="term" value="F:ubiquitin protein ligase activity"/>
    <property type="evidence" value="ECO:0007669"/>
    <property type="project" value="TreeGrafter"/>
</dbReference>
<name>A0A9P0YZ29_CUSEU</name>